<dbReference type="OrthoDB" id="10600600at2759"/>
<organism evidence="1 2">
    <name type="scientific">Penicillium rubens (strain ATCC 28089 / DSM 1075 / NRRL 1951 / Wisconsin 54-1255)</name>
    <name type="common">Penicillium chrysogenum</name>
    <dbReference type="NCBI Taxonomy" id="500485"/>
    <lineage>
        <taxon>Eukaryota</taxon>
        <taxon>Fungi</taxon>
        <taxon>Dikarya</taxon>
        <taxon>Ascomycota</taxon>
        <taxon>Pezizomycotina</taxon>
        <taxon>Eurotiomycetes</taxon>
        <taxon>Eurotiomycetidae</taxon>
        <taxon>Eurotiales</taxon>
        <taxon>Aspergillaceae</taxon>
        <taxon>Penicillium</taxon>
        <taxon>Penicillium chrysogenum species complex</taxon>
    </lineage>
</organism>
<proteinExistence type="predicted"/>
<gene>
    <name evidence="1" type="ORF">Pc22g03080</name>
    <name evidence="1" type="ORF">PCH_Pc22g03080</name>
</gene>
<accession>B6HPR1</accession>
<keyword evidence="2" id="KW-1185">Reference proteome</keyword>
<dbReference type="EMBL" id="AM920437">
    <property type="protein sequence ID" value="CAP97596.1"/>
    <property type="molecule type" value="Genomic_DNA"/>
</dbReference>
<evidence type="ECO:0000313" key="2">
    <source>
        <dbReference type="Proteomes" id="UP000000724"/>
    </source>
</evidence>
<evidence type="ECO:0000313" key="1">
    <source>
        <dbReference type="EMBL" id="CAP97596.1"/>
    </source>
</evidence>
<name>B6HPR1_PENRW</name>
<reference evidence="1 2" key="1">
    <citation type="journal article" date="2008" name="Nat. Biotechnol.">
        <title>Genome sequencing and analysis of the filamentous fungus Penicillium chrysogenum.</title>
        <authorList>
            <person name="van den Berg M.A."/>
            <person name="Albang R."/>
            <person name="Albermann K."/>
            <person name="Badger J.H."/>
            <person name="Daran J.-M."/>
            <person name="Driessen A.J.M."/>
            <person name="Garcia-Estrada C."/>
            <person name="Fedorova N.D."/>
            <person name="Harris D.M."/>
            <person name="Heijne W.H.M."/>
            <person name="Joardar V.S."/>
            <person name="Kiel J.A.K.W."/>
            <person name="Kovalchuk A."/>
            <person name="Martin J.F."/>
            <person name="Nierman W.C."/>
            <person name="Nijland J.G."/>
            <person name="Pronk J.T."/>
            <person name="Roubos J.A."/>
            <person name="van der Klei I.J."/>
            <person name="van Peij N.N.M.E."/>
            <person name="Veenhuis M."/>
            <person name="von Doehren H."/>
            <person name="Wagner C."/>
            <person name="Wortman J.R."/>
            <person name="Bovenberg R.A.L."/>
        </authorList>
    </citation>
    <scope>NUCLEOTIDE SEQUENCE [LARGE SCALE GENOMIC DNA]</scope>
    <source>
        <strain evidence="2">ATCC 28089 / DSM 1075 / NRRL 1951 / Wisconsin 54-1255</strain>
    </source>
</reference>
<sequence>MAGVGVVLAKRQWSWDGVFAEFVRTLYYRGIADVLYTGPARVIKYMCGYPVRPAAGTDIQSSEGQISGTAEYLAVRVFLMHLRDLQLICARPKGPGVGLLRSVTNVSPTIYGVLSMDIYTFEGNMCSMSGARSLDWFGWRERFGRHGKDAEVKVRRRATLYGSTECGEYNRVLVRI</sequence>
<dbReference type="VEuPathDB" id="FungiDB:PCH_Pc22g03080"/>
<dbReference type="Proteomes" id="UP000000724">
    <property type="component" value="Contig Pc00c22"/>
</dbReference>
<dbReference type="HOGENOM" id="CLU_1525672_0_0_1"/>
<dbReference type="AlphaFoldDB" id="B6HPR1"/>
<protein>
    <submittedName>
        <fullName evidence="1">Uncharacterized protein</fullName>
    </submittedName>
</protein>